<name>A0A3P5XSC9_9MICC</name>
<evidence type="ECO:0000256" key="1">
    <source>
        <dbReference type="SAM" id="MobiDB-lite"/>
    </source>
</evidence>
<organism evidence="3 4">
    <name type="scientific">Arthrobacter ulcerisalmonis</name>
    <dbReference type="NCBI Taxonomy" id="2483813"/>
    <lineage>
        <taxon>Bacteria</taxon>
        <taxon>Bacillati</taxon>
        <taxon>Actinomycetota</taxon>
        <taxon>Actinomycetes</taxon>
        <taxon>Micrococcales</taxon>
        <taxon>Micrococcaceae</taxon>
        <taxon>Arthrobacter</taxon>
    </lineage>
</organism>
<proteinExistence type="predicted"/>
<keyword evidence="4" id="KW-1185">Reference proteome</keyword>
<gene>
    <name evidence="3" type="ORF">PSET11_03307</name>
</gene>
<dbReference type="EMBL" id="UXAU01000046">
    <property type="protein sequence ID" value="VDC33285.1"/>
    <property type="molecule type" value="Genomic_DNA"/>
</dbReference>
<dbReference type="RefSeq" id="WP_124093359.1">
    <property type="nucleotide sequence ID" value="NZ_CBCRYA010000036.1"/>
</dbReference>
<reference evidence="3 4" key="1">
    <citation type="submission" date="2018-11" db="EMBL/GenBank/DDBJ databases">
        <authorList>
            <person name="Criscuolo A."/>
        </authorList>
    </citation>
    <scope>NUCLEOTIDE SEQUENCE [LARGE SCALE GENOMIC DNA]</scope>
    <source>
        <strain evidence="3">AT11b</strain>
    </source>
</reference>
<dbReference type="AlphaFoldDB" id="A0A3P5XSC9"/>
<evidence type="ECO:0000313" key="4">
    <source>
        <dbReference type="Proteomes" id="UP000280861"/>
    </source>
</evidence>
<feature type="compositionally biased region" description="Basic residues" evidence="1">
    <location>
        <begin position="13"/>
        <end position="28"/>
    </location>
</feature>
<feature type="domain" description="Bacterial mobilisation" evidence="2">
    <location>
        <begin position="84"/>
        <end position="123"/>
    </location>
</feature>
<evidence type="ECO:0000313" key="3">
    <source>
        <dbReference type="EMBL" id="VDC33285.1"/>
    </source>
</evidence>
<dbReference type="Pfam" id="PF05713">
    <property type="entry name" value="MobC"/>
    <property type="match status" value="1"/>
</dbReference>
<evidence type="ECO:0000259" key="2">
    <source>
        <dbReference type="Pfam" id="PF05713"/>
    </source>
</evidence>
<accession>A0A3P5XSC9</accession>
<protein>
    <submittedName>
        <fullName evidence="3">Bacterial mobilization protein (MobC)</fullName>
    </submittedName>
</protein>
<feature type="region of interest" description="Disordered" evidence="1">
    <location>
        <begin position="1"/>
        <end position="33"/>
    </location>
</feature>
<dbReference type="InterPro" id="IPR008687">
    <property type="entry name" value="MobC"/>
</dbReference>
<dbReference type="OrthoDB" id="3636113at2"/>
<sequence>MSDETAAAPQTERRRRANAPGGRKHKHEVKVTPEEEGRLLRLALAQRVTIPRLLVETTLASETGETVTERRNAIGKLFELHRLLAAVSNNVNQIAKATNATGQRQAETDATLAAVRRVAERIDAAVDELSLS</sequence>
<dbReference type="Proteomes" id="UP000280861">
    <property type="component" value="Unassembled WGS sequence"/>
</dbReference>